<keyword evidence="6" id="KW-0255">Endonuclease</keyword>
<comment type="similarity">
    <text evidence="3">Belongs to the HNH nuclease family.</text>
</comment>
<dbReference type="GO" id="GO:0005829">
    <property type="term" value="C:cytosol"/>
    <property type="evidence" value="ECO:0007669"/>
    <property type="project" value="TreeGrafter"/>
</dbReference>
<dbReference type="GO" id="GO:0004519">
    <property type="term" value="F:endonuclease activity"/>
    <property type="evidence" value="ECO:0007669"/>
    <property type="project" value="UniProtKB-KW"/>
</dbReference>
<keyword evidence="1" id="KW-0540">Nuclease</keyword>
<dbReference type="SMART" id="SM00507">
    <property type="entry name" value="HNHc"/>
    <property type="match status" value="1"/>
</dbReference>
<sequence length="116" mass="13774">MSKLRNEYKRHSAKVTRGPRWKALRMQALDRDGWACVQCGTRHWLECDHVLPVKTHPELSYTLSNLQMLCGACHARKTRIEVGHTPLTPKRQQWRDLLREMQRNPHEHKENNHADF</sequence>
<feature type="domain" description="HNH nuclease" evidence="5">
    <location>
        <begin position="23"/>
        <end position="75"/>
    </location>
</feature>
<dbReference type="CDD" id="cd00085">
    <property type="entry name" value="HNHc"/>
    <property type="match status" value="1"/>
</dbReference>
<evidence type="ECO:0000256" key="2">
    <source>
        <dbReference type="ARBA" id="ARBA00022801"/>
    </source>
</evidence>
<evidence type="ECO:0000256" key="3">
    <source>
        <dbReference type="ARBA" id="ARBA00038412"/>
    </source>
</evidence>
<dbReference type="InterPro" id="IPR003615">
    <property type="entry name" value="HNH_nuc"/>
</dbReference>
<evidence type="ECO:0000256" key="4">
    <source>
        <dbReference type="ARBA" id="ARBA00040194"/>
    </source>
</evidence>
<dbReference type="GO" id="GO:0003676">
    <property type="term" value="F:nucleic acid binding"/>
    <property type="evidence" value="ECO:0007669"/>
    <property type="project" value="InterPro"/>
</dbReference>
<dbReference type="InterPro" id="IPR002711">
    <property type="entry name" value="HNH"/>
</dbReference>
<accession>A0A1H7V0I3</accession>
<dbReference type="Gene3D" id="1.10.30.50">
    <property type="match status" value="1"/>
</dbReference>
<gene>
    <name evidence="6" type="ORF">SAMN04488077_101319</name>
</gene>
<organism evidence="6 7">
    <name type="scientific">Roseovarius tolerans</name>
    <dbReference type="NCBI Taxonomy" id="74031"/>
    <lineage>
        <taxon>Bacteria</taxon>
        <taxon>Pseudomonadati</taxon>
        <taxon>Pseudomonadota</taxon>
        <taxon>Alphaproteobacteria</taxon>
        <taxon>Rhodobacterales</taxon>
        <taxon>Roseobacteraceae</taxon>
        <taxon>Roseovarius</taxon>
    </lineage>
</organism>
<dbReference type="AlphaFoldDB" id="A0A1H7V0I3"/>
<dbReference type="RefSeq" id="WP_074784620.1">
    <property type="nucleotide sequence ID" value="NZ_FOBO01000001.1"/>
</dbReference>
<dbReference type="GO" id="GO:0008270">
    <property type="term" value="F:zinc ion binding"/>
    <property type="evidence" value="ECO:0007669"/>
    <property type="project" value="InterPro"/>
</dbReference>
<keyword evidence="2" id="KW-0378">Hydrolase</keyword>
<name>A0A1H7V0I3_9RHOB</name>
<protein>
    <recommendedName>
        <fullName evidence="4">Putative HNH nuclease YajD</fullName>
    </recommendedName>
</protein>
<evidence type="ECO:0000259" key="5">
    <source>
        <dbReference type="SMART" id="SM00507"/>
    </source>
</evidence>
<dbReference type="EMBL" id="FOBO01000001">
    <property type="protein sequence ID" value="SEM02277.1"/>
    <property type="molecule type" value="Genomic_DNA"/>
</dbReference>
<dbReference type="PANTHER" id="PTHR41286:SF1">
    <property type="entry name" value="HNH NUCLEASE YAJD-RELATED"/>
    <property type="match status" value="1"/>
</dbReference>
<dbReference type="GO" id="GO:0016787">
    <property type="term" value="F:hydrolase activity"/>
    <property type="evidence" value="ECO:0007669"/>
    <property type="project" value="UniProtKB-KW"/>
</dbReference>
<evidence type="ECO:0000313" key="6">
    <source>
        <dbReference type="EMBL" id="SEM02277.1"/>
    </source>
</evidence>
<dbReference type="Pfam" id="PF01844">
    <property type="entry name" value="HNH"/>
    <property type="match status" value="1"/>
</dbReference>
<dbReference type="Proteomes" id="UP000182160">
    <property type="component" value="Unassembled WGS sequence"/>
</dbReference>
<dbReference type="PANTHER" id="PTHR41286">
    <property type="entry name" value="HNH NUCLEASE YAJD-RELATED"/>
    <property type="match status" value="1"/>
</dbReference>
<evidence type="ECO:0000313" key="7">
    <source>
        <dbReference type="Proteomes" id="UP000182160"/>
    </source>
</evidence>
<evidence type="ECO:0000256" key="1">
    <source>
        <dbReference type="ARBA" id="ARBA00022722"/>
    </source>
</evidence>
<reference evidence="6 7" key="1">
    <citation type="submission" date="2016-10" db="EMBL/GenBank/DDBJ databases">
        <authorList>
            <person name="de Groot N.N."/>
        </authorList>
    </citation>
    <scope>NUCLEOTIDE SEQUENCE [LARGE SCALE GENOMIC DNA]</scope>
    <source>
        <strain evidence="6 7">DSM 11457</strain>
    </source>
</reference>
<proteinExistence type="inferred from homology"/>